<evidence type="ECO:0000256" key="3">
    <source>
        <dbReference type="ARBA" id="ARBA00023145"/>
    </source>
</evidence>
<comment type="similarity">
    <text evidence="1 4">Belongs to the peptidase S8 family.</text>
</comment>
<dbReference type="InterPro" id="IPR000209">
    <property type="entry name" value="Peptidase_S8/S53_dom"/>
</dbReference>
<dbReference type="CDD" id="cd00306">
    <property type="entry name" value="Peptidases_S8_S53"/>
    <property type="match status" value="1"/>
</dbReference>
<evidence type="ECO:0000313" key="6">
    <source>
        <dbReference type="EMBL" id="PYH91049.1"/>
    </source>
</evidence>
<dbReference type="PANTHER" id="PTHR43399:SF4">
    <property type="entry name" value="CELL WALL-ASSOCIATED PROTEASE"/>
    <property type="match status" value="1"/>
</dbReference>
<evidence type="ECO:0000256" key="1">
    <source>
        <dbReference type="ARBA" id="ARBA00011073"/>
    </source>
</evidence>
<evidence type="ECO:0000259" key="5">
    <source>
        <dbReference type="Pfam" id="PF00082"/>
    </source>
</evidence>
<dbReference type="STRING" id="1448320.A0A319D1U4"/>
<name>A0A319D1U4_9EURO</name>
<dbReference type="Gene3D" id="3.40.50.200">
    <property type="entry name" value="Peptidase S8/S53 domain"/>
    <property type="match status" value="1"/>
</dbReference>
<feature type="domain" description="Peptidase S8/S53" evidence="5">
    <location>
        <begin position="49"/>
        <end position="205"/>
    </location>
</feature>
<dbReference type="GO" id="GO:0006508">
    <property type="term" value="P:proteolysis"/>
    <property type="evidence" value="ECO:0007669"/>
    <property type="project" value="InterPro"/>
</dbReference>
<dbReference type="Proteomes" id="UP000247810">
    <property type="component" value="Unassembled WGS sequence"/>
</dbReference>
<evidence type="ECO:0000256" key="2">
    <source>
        <dbReference type="ARBA" id="ARBA00022729"/>
    </source>
</evidence>
<evidence type="ECO:0000256" key="4">
    <source>
        <dbReference type="PROSITE-ProRule" id="PRU01240"/>
    </source>
</evidence>
<dbReference type="GO" id="GO:0004252">
    <property type="term" value="F:serine-type endopeptidase activity"/>
    <property type="evidence" value="ECO:0007669"/>
    <property type="project" value="InterPro"/>
</dbReference>
<comment type="caution">
    <text evidence="4">Lacks conserved residue(s) required for the propagation of feature annotation.</text>
</comment>
<dbReference type="InterPro" id="IPR036852">
    <property type="entry name" value="Peptidase_S8/S53_dom_sf"/>
</dbReference>
<dbReference type="InterPro" id="IPR051048">
    <property type="entry name" value="Peptidase_S8/S53_subtilisin"/>
</dbReference>
<dbReference type="OrthoDB" id="4511051at2759"/>
<keyword evidence="2" id="KW-0732">Signal</keyword>
<dbReference type="PANTHER" id="PTHR43399">
    <property type="entry name" value="SUBTILISIN-RELATED"/>
    <property type="match status" value="1"/>
</dbReference>
<dbReference type="SUPFAM" id="SSF52743">
    <property type="entry name" value="Subtilisin-like"/>
    <property type="match status" value="1"/>
</dbReference>
<dbReference type="Pfam" id="PF00082">
    <property type="entry name" value="Peptidase_S8"/>
    <property type="match status" value="1"/>
</dbReference>
<proteinExistence type="inferred from homology"/>
<keyword evidence="7" id="KW-1185">Reference proteome</keyword>
<accession>A0A319D1U4</accession>
<dbReference type="PROSITE" id="PS51892">
    <property type="entry name" value="SUBTILASE"/>
    <property type="match status" value="1"/>
</dbReference>
<evidence type="ECO:0000313" key="7">
    <source>
        <dbReference type="Proteomes" id="UP000247810"/>
    </source>
</evidence>
<dbReference type="EMBL" id="KZ825958">
    <property type="protein sequence ID" value="PYH91049.1"/>
    <property type="molecule type" value="Genomic_DNA"/>
</dbReference>
<gene>
    <name evidence="6" type="ORF">BO71DRAFT_443438</name>
</gene>
<dbReference type="VEuPathDB" id="FungiDB:BO71DRAFT_443438"/>
<reference evidence="6 7" key="1">
    <citation type="submission" date="2018-02" db="EMBL/GenBank/DDBJ databases">
        <title>The genomes of Aspergillus section Nigri reveals drivers in fungal speciation.</title>
        <authorList>
            <consortium name="DOE Joint Genome Institute"/>
            <person name="Vesth T.C."/>
            <person name="Nybo J."/>
            <person name="Theobald S."/>
            <person name="Brandl J."/>
            <person name="Frisvad J.C."/>
            <person name="Nielsen K.F."/>
            <person name="Lyhne E.K."/>
            <person name="Kogle M.E."/>
            <person name="Kuo A."/>
            <person name="Riley R."/>
            <person name="Clum A."/>
            <person name="Nolan M."/>
            <person name="Lipzen A."/>
            <person name="Salamov A."/>
            <person name="Henrissat B."/>
            <person name="Wiebenga A."/>
            <person name="De vries R.P."/>
            <person name="Grigoriev I.V."/>
            <person name="Mortensen U.H."/>
            <person name="Andersen M.R."/>
            <person name="Baker S.E."/>
        </authorList>
    </citation>
    <scope>NUCLEOTIDE SEQUENCE [LARGE SCALE GENOMIC DNA]</scope>
    <source>
        <strain evidence="6 7">CBS 707.79</strain>
    </source>
</reference>
<keyword evidence="3" id="KW-0865">Zymogen</keyword>
<protein>
    <submittedName>
        <fullName evidence="6">Subtilisin-like protein</fullName>
    </submittedName>
</protein>
<dbReference type="AlphaFoldDB" id="A0A319D1U4"/>
<sequence length="228" mass="25013">MSSGSTPNRRDPGVATGVLVGCAEGLEVFHRELEQVASTVGLCSPECPVRIAILDTGYDEEVPFFFFPGIQSRLKGWKDWVDGSDKPRDCDGHGTHLVSLLMKCAPEADVYVARIAKDSKDISESSESIANAILWASREWEADIISMSFGFTDEQPCVGEAIDEVLYQRKHSILLFAAASNYGGNGREMFPARHDSVILIRATNAYGDFEDSNPPKSEDEAIVLVHWA</sequence>
<organism evidence="6 7">
    <name type="scientific">Aspergillus ellipticus CBS 707.79</name>
    <dbReference type="NCBI Taxonomy" id="1448320"/>
    <lineage>
        <taxon>Eukaryota</taxon>
        <taxon>Fungi</taxon>
        <taxon>Dikarya</taxon>
        <taxon>Ascomycota</taxon>
        <taxon>Pezizomycotina</taxon>
        <taxon>Eurotiomycetes</taxon>
        <taxon>Eurotiomycetidae</taxon>
        <taxon>Eurotiales</taxon>
        <taxon>Aspergillaceae</taxon>
        <taxon>Aspergillus</taxon>
        <taxon>Aspergillus subgen. Circumdati</taxon>
    </lineage>
</organism>